<dbReference type="RefSeq" id="WP_103202420.1">
    <property type="nucleotide sequence ID" value="NZ_CVTD020000015.1"/>
</dbReference>
<evidence type="ECO:0000256" key="2">
    <source>
        <dbReference type="ARBA" id="ARBA00022801"/>
    </source>
</evidence>
<gene>
    <name evidence="4" type="ORF">HHT355_1095</name>
</gene>
<dbReference type="Proteomes" id="UP000236497">
    <property type="component" value="Unassembled WGS sequence"/>
</dbReference>
<keyword evidence="5" id="KW-1185">Reference proteome</keyword>
<dbReference type="GO" id="GO:0009245">
    <property type="term" value="P:lipid A biosynthetic process"/>
    <property type="evidence" value="ECO:0007669"/>
    <property type="project" value="TreeGrafter"/>
</dbReference>
<dbReference type="InterPro" id="IPR004843">
    <property type="entry name" value="Calcineurin-like_PHP"/>
</dbReference>
<dbReference type="InterPro" id="IPR029052">
    <property type="entry name" value="Metallo-depent_PP-like"/>
</dbReference>
<proteinExistence type="predicted"/>
<evidence type="ECO:0000256" key="1">
    <source>
        <dbReference type="ARBA" id="ARBA00022723"/>
    </source>
</evidence>
<protein>
    <recommendedName>
        <fullName evidence="3">Calcineurin-like phosphoesterase domain-containing protein</fullName>
    </recommendedName>
</protein>
<dbReference type="SUPFAM" id="SSF56300">
    <property type="entry name" value="Metallo-dependent phosphatases"/>
    <property type="match status" value="1"/>
</dbReference>
<reference evidence="4 5" key="1">
    <citation type="submission" date="2015-06" db="EMBL/GenBank/DDBJ databases">
        <authorList>
            <person name="Wibberg Daniel"/>
        </authorList>
    </citation>
    <scope>NUCLEOTIDE SEQUENCE [LARGE SCALE GENOMIC DNA]</scope>
    <source>
        <strain evidence="4 5">T3/55T</strain>
    </source>
</reference>
<dbReference type="GO" id="GO:0016020">
    <property type="term" value="C:membrane"/>
    <property type="evidence" value="ECO:0007669"/>
    <property type="project" value="GOC"/>
</dbReference>
<evidence type="ECO:0000259" key="3">
    <source>
        <dbReference type="Pfam" id="PF00149"/>
    </source>
</evidence>
<keyword evidence="1" id="KW-0479">Metal-binding</keyword>
<dbReference type="PANTHER" id="PTHR31302:SF31">
    <property type="entry name" value="PHOSPHODIESTERASE YAEI"/>
    <property type="match status" value="1"/>
</dbReference>
<evidence type="ECO:0000313" key="5">
    <source>
        <dbReference type="Proteomes" id="UP000236497"/>
    </source>
</evidence>
<keyword evidence="2" id="KW-0378">Hydrolase</keyword>
<feature type="domain" description="Calcineurin-like phosphoesterase" evidence="3">
    <location>
        <begin position="46"/>
        <end position="233"/>
    </location>
</feature>
<dbReference type="OrthoDB" id="9780884at2"/>
<dbReference type="GO" id="GO:0008758">
    <property type="term" value="F:UDP-2,3-diacylglucosamine hydrolase activity"/>
    <property type="evidence" value="ECO:0007669"/>
    <property type="project" value="TreeGrafter"/>
</dbReference>
<sequence length="296" mass="33776">MIYVYIFAALILLVFIWSFIEQKIIVKKEYTINLKDNGIDSEGVSFVLLSDIHNTGFGKGNKALLQKIFKVNPDFVIIAGDLITKRKPCYPGKAYNLIKDLSDSYPVYFAYGNHEQRFEDMEHNRDENGIPDNELVRSWTVFKSKLKEMGVFILDNNTITLKIKNNTLNITGLSIDYEYYKSKSESLTKDYITDKIGKRSREGCQILIAHNPVYFKDYILWGADLVLSGHIHGGLIRLPFIGGIVSPQVKLFPKYDAGLFEDNGRYMVVSRGLGTHSFMPRIFNPPELVVINLKAD</sequence>
<dbReference type="AlphaFoldDB" id="A0A0H5SFN8"/>
<dbReference type="Gene3D" id="3.60.21.10">
    <property type="match status" value="1"/>
</dbReference>
<name>A0A0H5SFN8_HERHM</name>
<dbReference type="GO" id="GO:0046872">
    <property type="term" value="F:metal ion binding"/>
    <property type="evidence" value="ECO:0007669"/>
    <property type="project" value="UniProtKB-KW"/>
</dbReference>
<accession>A0A0H5SFN8</accession>
<dbReference type="InterPro" id="IPR051158">
    <property type="entry name" value="Metallophosphoesterase_sf"/>
</dbReference>
<organism evidence="4 5">
    <name type="scientific">Herbinix hemicellulosilytica</name>
    <dbReference type="NCBI Taxonomy" id="1564487"/>
    <lineage>
        <taxon>Bacteria</taxon>
        <taxon>Bacillati</taxon>
        <taxon>Bacillota</taxon>
        <taxon>Clostridia</taxon>
        <taxon>Lachnospirales</taxon>
        <taxon>Lachnospiraceae</taxon>
        <taxon>Herbinix</taxon>
    </lineage>
</organism>
<dbReference type="EMBL" id="CVTD020000015">
    <property type="protein sequence ID" value="CRZ34297.1"/>
    <property type="molecule type" value="Genomic_DNA"/>
</dbReference>
<dbReference type="Pfam" id="PF00149">
    <property type="entry name" value="Metallophos"/>
    <property type="match status" value="1"/>
</dbReference>
<dbReference type="PANTHER" id="PTHR31302">
    <property type="entry name" value="TRANSMEMBRANE PROTEIN WITH METALLOPHOSPHOESTERASE DOMAIN-RELATED"/>
    <property type="match status" value="1"/>
</dbReference>
<evidence type="ECO:0000313" key="4">
    <source>
        <dbReference type="EMBL" id="CRZ34297.1"/>
    </source>
</evidence>